<keyword evidence="3" id="KW-1185">Reference proteome</keyword>
<protein>
    <submittedName>
        <fullName evidence="2">Uncharacterized protein</fullName>
    </submittedName>
</protein>
<evidence type="ECO:0000313" key="3">
    <source>
        <dbReference type="Proteomes" id="UP000317238"/>
    </source>
</evidence>
<feature type="region of interest" description="Disordered" evidence="1">
    <location>
        <begin position="71"/>
        <end position="92"/>
    </location>
</feature>
<organism evidence="2 3">
    <name type="scientific">Crateriforma conspicua</name>
    <dbReference type="NCBI Taxonomy" id="2527996"/>
    <lineage>
        <taxon>Bacteria</taxon>
        <taxon>Pseudomonadati</taxon>
        <taxon>Planctomycetota</taxon>
        <taxon>Planctomycetia</taxon>
        <taxon>Planctomycetales</taxon>
        <taxon>Planctomycetaceae</taxon>
        <taxon>Crateriforma</taxon>
    </lineage>
</organism>
<proteinExistence type="predicted"/>
<accession>A0A5C5XZM1</accession>
<dbReference type="Proteomes" id="UP000317238">
    <property type="component" value="Unassembled WGS sequence"/>
</dbReference>
<reference evidence="2 3" key="1">
    <citation type="submission" date="2019-02" db="EMBL/GenBank/DDBJ databases">
        <title>Deep-cultivation of Planctomycetes and their phenomic and genomic characterization uncovers novel biology.</title>
        <authorList>
            <person name="Wiegand S."/>
            <person name="Jogler M."/>
            <person name="Boedeker C."/>
            <person name="Pinto D."/>
            <person name="Vollmers J."/>
            <person name="Rivas-Marin E."/>
            <person name="Kohn T."/>
            <person name="Peeters S.H."/>
            <person name="Heuer A."/>
            <person name="Rast P."/>
            <person name="Oberbeckmann S."/>
            <person name="Bunk B."/>
            <person name="Jeske O."/>
            <person name="Meyerdierks A."/>
            <person name="Storesund J.E."/>
            <person name="Kallscheuer N."/>
            <person name="Luecker S."/>
            <person name="Lage O.M."/>
            <person name="Pohl T."/>
            <person name="Merkel B.J."/>
            <person name="Hornburger P."/>
            <person name="Mueller R.-W."/>
            <person name="Bruemmer F."/>
            <person name="Labrenz M."/>
            <person name="Spormann A.M."/>
            <person name="Op Den Camp H."/>
            <person name="Overmann J."/>
            <person name="Amann R."/>
            <person name="Jetten M.S.M."/>
            <person name="Mascher T."/>
            <person name="Medema M.H."/>
            <person name="Devos D.P."/>
            <person name="Kaster A.-K."/>
            <person name="Ovreas L."/>
            <person name="Rohde M."/>
            <person name="Galperin M.Y."/>
            <person name="Jogler C."/>
        </authorList>
    </citation>
    <scope>NUCLEOTIDE SEQUENCE [LARGE SCALE GENOMIC DNA]</scope>
    <source>
        <strain evidence="2 3">Pan14r</strain>
    </source>
</reference>
<evidence type="ECO:0000256" key="1">
    <source>
        <dbReference type="SAM" id="MobiDB-lite"/>
    </source>
</evidence>
<dbReference type="AlphaFoldDB" id="A0A5C5XZM1"/>
<name>A0A5C5XZM1_9PLAN</name>
<dbReference type="EMBL" id="SJPL01000001">
    <property type="protein sequence ID" value="TWT68440.1"/>
    <property type="molecule type" value="Genomic_DNA"/>
</dbReference>
<evidence type="ECO:0000313" key="2">
    <source>
        <dbReference type="EMBL" id="TWT68440.1"/>
    </source>
</evidence>
<comment type="caution">
    <text evidence="2">The sequence shown here is derived from an EMBL/GenBank/DDBJ whole genome shotgun (WGS) entry which is preliminary data.</text>
</comment>
<sequence>MGTAGLKSAADDGATPAAKDYPRLQTFFAISPTCGDWSTRILTWIGRFRCGLFAWPEATGPAIVALNATVSDTSPSDRPVDAPRPFDRFRAV</sequence>
<feature type="compositionally biased region" description="Basic and acidic residues" evidence="1">
    <location>
        <begin position="78"/>
        <end position="92"/>
    </location>
</feature>
<gene>
    <name evidence="2" type="ORF">Pan14r_06850</name>
</gene>